<dbReference type="Proteomes" id="UP000694856">
    <property type="component" value="Chromosome 6"/>
</dbReference>
<dbReference type="InterPro" id="IPR015797">
    <property type="entry name" value="NUDIX_hydrolase-like_dom_sf"/>
</dbReference>
<dbReference type="AlphaFoldDB" id="A0A8B8T912"/>
<evidence type="ECO:0000259" key="3">
    <source>
        <dbReference type="PROSITE" id="PS51462"/>
    </source>
</evidence>
<evidence type="ECO:0000313" key="4">
    <source>
        <dbReference type="Proteomes" id="UP000694856"/>
    </source>
</evidence>
<dbReference type="InterPro" id="IPR000086">
    <property type="entry name" value="NUDIX_hydrolase_dom"/>
</dbReference>
<dbReference type="GO" id="GO:0006753">
    <property type="term" value="P:nucleoside phosphate metabolic process"/>
    <property type="evidence" value="ECO:0007669"/>
    <property type="project" value="TreeGrafter"/>
</dbReference>
<dbReference type="GeneID" id="102521059"/>
<evidence type="ECO:0000256" key="2">
    <source>
        <dbReference type="ARBA" id="ARBA00022801"/>
    </source>
</evidence>
<organism evidence="4 5">
    <name type="scientific">Camelus ferus</name>
    <name type="common">Wild bactrian camel</name>
    <name type="synonym">Camelus bactrianus ferus</name>
    <dbReference type="NCBI Taxonomy" id="419612"/>
    <lineage>
        <taxon>Eukaryota</taxon>
        <taxon>Metazoa</taxon>
        <taxon>Chordata</taxon>
        <taxon>Craniata</taxon>
        <taxon>Vertebrata</taxon>
        <taxon>Euteleostomi</taxon>
        <taxon>Mammalia</taxon>
        <taxon>Eutheria</taxon>
        <taxon>Laurasiatheria</taxon>
        <taxon>Artiodactyla</taxon>
        <taxon>Tylopoda</taxon>
        <taxon>Camelidae</taxon>
        <taxon>Camelus</taxon>
    </lineage>
</organism>
<keyword evidence="2" id="KW-0378">Hydrolase</keyword>
<dbReference type="GO" id="GO:0019693">
    <property type="term" value="P:ribose phosphate metabolic process"/>
    <property type="evidence" value="ECO:0007669"/>
    <property type="project" value="TreeGrafter"/>
</dbReference>
<comment type="similarity">
    <text evidence="1">Belongs to the Nudix hydrolase family.</text>
</comment>
<dbReference type="GO" id="GO:0008768">
    <property type="term" value="F:UDP-sugar diphosphatase activity"/>
    <property type="evidence" value="ECO:0007669"/>
    <property type="project" value="TreeGrafter"/>
</dbReference>
<accession>A0A8B8T912</accession>
<gene>
    <name evidence="5" type="primary">NUDT14</name>
</gene>
<dbReference type="SUPFAM" id="SSF55811">
    <property type="entry name" value="Nudix"/>
    <property type="match status" value="1"/>
</dbReference>
<name>A0A8B8T912_CAMFR</name>
<feature type="domain" description="Nudix hydrolase" evidence="3">
    <location>
        <begin position="38"/>
        <end position="148"/>
    </location>
</feature>
<dbReference type="PANTHER" id="PTHR11839:SF15">
    <property type="entry name" value="URIDINE DIPHOSPHATE GLUCOSE PYROPHOSPHATASE NUDT14"/>
    <property type="match status" value="1"/>
</dbReference>
<protein>
    <submittedName>
        <fullName evidence="5">Uridine diphosphate glucose pyrophosphatase NUDT14 isoform X2</fullName>
    </submittedName>
</protein>
<proteinExistence type="inferred from homology"/>
<reference evidence="5" key="1">
    <citation type="submission" date="2025-08" db="UniProtKB">
        <authorList>
            <consortium name="RefSeq"/>
        </authorList>
    </citation>
    <scope>IDENTIFICATION</scope>
    <source>
        <tissue evidence="5">Ear skin</tissue>
    </source>
</reference>
<evidence type="ECO:0000313" key="5">
    <source>
        <dbReference type="RefSeq" id="XP_032338736.1"/>
    </source>
</evidence>
<dbReference type="PROSITE" id="PS51462">
    <property type="entry name" value="NUDIX"/>
    <property type="match status" value="1"/>
</dbReference>
<dbReference type="CTD" id="256281"/>
<sequence>MEHIEGAAVGRCAASPYLQPLTLHYRQNGTQKSWDFMKTHDSVTILMFNSSRRSLVLVKQFRPAVYAGEVERLFPGSLAAVDQDGPQELQVALPGSAGVTYELCAGLVDQPGLSLEEVACKEAWEECGYQLTPSDLRRVATYKPRPSS</sequence>
<keyword evidence="4" id="KW-1185">Reference proteome</keyword>
<dbReference type="PANTHER" id="PTHR11839">
    <property type="entry name" value="UDP/ADP-SUGAR PYROPHOSPHATASE"/>
    <property type="match status" value="1"/>
</dbReference>
<dbReference type="RefSeq" id="XP_032338736.1">
    <property type="nucleotide sequence ID" value="XM_032482845.1"/>
</dbReference>
<evidence type="ECO:0000256" key="1">
    <source>
        <dbReference type="ARBA" id="ARBA00005582"/>
    </source>
</evidence>
<dbReference type="Gene3D" id="3.90.79.10">
    <property type="entry name" value="Nucleoside Triphosphate Pyrophosphohydrolase"/>
    <property type="match status" value="1"/>
</dbReference>